<evidence type="ECO:0000256" key="3">
    <source>
        <dbReference type="SAM" id="MobiDB-lite"/>
    </source>
</evidence>
<evidence type="ECO:0000313" key="6">
    <source>
        <dbReference type="Proteomes" id="UP000827092"/>
    </source>
</evidence>
<feature type="domain" description="BCNT-C" evidence="4">
    <location>
        <begin position="175"/>
        <end position="256"/>
    </location>
</feature>
<protein>
    <recommendedName>
        <fullName evidence="1">Craniofacial development protein 1</fullName>
    </recommendedName>
    <alternativeName>
        <fullName evidence="2">Bucentaur</fullName>
    </alternativeName>
</protein>
<organism evidence="5 6">
    <name type="scientific">Oedothorax gibbosus</name>
    <dbReference type="NCBI Taxonomy" id="931172"/>
    <lineage>
        <taxon>Eukaryota</taxon>
        <taxon>Metazoa</taxon>
        <taxon>Ecdysozoa</taxon>
        <taxon>Arthropoda</taxon>
        <taxon>Chelicerata</taxon>
        <taxon>Arachnida</taxon>
        <taxon>Araneae</taxon>
        <taxon>Araneomorphae</taxon>
        <taxon>Entelegynae</taxon>
        <taxon>Araneoidea</taxon>
        <taxon>Linyphiidae</taxon>
        <taxon>Erigoninae</taxon>
        <taxon>Oedothorax</taxon>
    </lineage>
</organism>
<feature type="region of interest" description="Disordered" evidence="3">
    <location>
        <begin position="1"/>
        <end position="131"/>
    </location>
</feature>
<feature type="region of interest" description="Disordered" evidence="3">
    <location>
        <begin position="148"/>
        <end position="181"/>
    </location>
</feature>
<dbReference type="InterPro" id="IPR011421">
    <property type="entry name" value="BCNT-C"/>
</dbReference>
<dbReference type="EMBL" id="JAFNEN010000001">
    <property type="protein sequence ID" value="KAG8202038.1"/>
    <property type="molecule type" value="Genomic_DNA"/>
</dbReference>
<dbReference type="Pfam" id="PF07572">
    <property type="entry name" value="BCNT"/>
    <property type="match status" value="1"/>
</dbReference>
<dbReference type="InterPro" id="IPR027124">
    <property type="entry name" value="Swc5/CFDP1/2"/>
</dbReference>
<comment type="caution">
    <text evidence="5">The sequence shown here is derived from an EMBL/GenBank/DDBJ whole genome shotgun (WGS) entry which is preliminary data.</text>
</comment>
<evidence type="ECO:0000313" key="5">
    <source>
        <dbReference type="EMBL" id="KAG8202038.1"/>
    </source>
</evidence>
<accession>A0AAV6W517</accession>
<dbReference type="Proteomes" id="UP000827092">
    <property type="component" value="Unassembled WGS sequence"/>
</dbReference>
<feature type="compositionally biased region" description="Polar residues" evidence="3">
    <location>
        <begin position="148"/>
        <end position="159"/>
    </location>
</feature>
<keyword evidence="6" id="KW-1185">Reference proteome</keyword>
<dbReference type="PANTHER" id="PTHR48407">
    <property type="entry name" value="CRANIOFACIAL DEVELOPMENT PROTEIN 1"/>
    <property type="match status" value="1"/>
</dbReference>
<dbReference type="PROSITE" id="PS51279">
    <property type="entry name" value="BCNT_C"/>
    <property type="match status" value="1"/>
</dbReference>
<feature type="compositionally biased region" description="Polar residues" evidence="3">
    <location>
        <begin position="94"/>
        <end position="122"/>
    </location>
</feature>
<sequence length="256" mass="28008">MSSIFDVGVSSDSEDDADYVPAGEVAHSESSSEGNCSEEDEPKPKRAKTKKSSVKPVELESEIEVEAEKPSYDEKARADDIWKSFLTDVERNSPTKSSTQTCADSGLTDSPLASSPVLQSKSEVPAEPVPNPSVEVFEFAGEIVTVQKSSTIDSGQDPNAGTVESPKPQVGASAAKKRGGIGSVLGTLMNKKQKMTTLQKTLYDWKTFKKDEGIEEDLEKYNKGRGGFIERQKFLQRSDVRSYEAEKTVRQSRKNK</sequence>
<evidence type="ECO:0000256" key="1">
    <source>
        <dbReference type="ARBA" id="ARBA00019033"/>
    </source>
</evidence>
<dbReference type="GO" id="GO:0000812">
    <property type="term" value="C:Swr1 complex"/>
    <property type="evidence" value="ECO:0007669"/>
    <property type="project" value="TreeGrafter"/>
</dbReference>
<gene>
    <name evidence="5" type="ORF">JTE90_010407</name>
</gene>
<dbReference type="PANTHER" id="PTHR48407:SF1">
    <property type="entry name" value="CRANIOFACIAL DEVELOPMENT PROTEIN 1"/>
    <property type="match status" value="1"/>
</dbReference>
<evidence type="ECO:0000256" key="2">
    <source>
        <dbReference type="ARBA" id="ARBA00030244"/>
    </source>
</evidence>
<feature type="compositionally biased region" description="Basic and acidic residues" evidence="3">
    <location>
        <begin position="66"/>
        <end position="93"/>
    </location>
</feature>
<proteinExistence type="predicted"/>
<evidence type="ECO:0000259" key="4">
    <source>
        <dbReference type="PROSITE" id="PS51279"/>
    </source>
</evidence>
<dbReference type="AlphaFoldDB" id="A0AAV6W517"/>
<reference evidence="5 6" key="1">
    <citation type="journal article" date="2022" name="Nat. Ecol. Evol.">
        <title>A masculinizing supergene underlies an exaggerated male reproductive morph in a spider.</title>
        <authorList>
            <person name="Hendrickx F."/>
            <person name="De Corte Z."/>
            <person name="Sonet G."/>
            <person name="Van Belleghem S.M."/>
            <person name="Kostlbacher S."/>
            <person name="Vangestel C."/>
        </authorList>
    </citation>
    <scope>NUCLEOTIDE SEQUENCE [LARGE SCALE GENOMIC DNA]</scope>
    <source>
        <strain evidence="5">W744_W776</strain>
    </source>
</reference>
<name>A0AAV6W517_9ARAC</name>